<feature type="non-terminal residue" evidence="3">
    <location>
        <position position="1"/>
    </location>
</feature>
<dbReference type="SUPFAM" id="SSF52540">
    <property type="entry name" value="P-loop containing nucleoside triphosphate hydrolases"/>
    <property type="match status" value="1"/>
</dbReference>
<dbReference type="InterPro" id="IPR002182">
    <property type="entry name" value="NB-ARC"/>
</dbReference>
<feature type="non-terminal residue" evidence="3">
    <location>
        <position position="170"/>
    </location>
</feature>
<keyword evidence="1" id="KW-0611">Plant defense</keyword>
<dbReference type="PANTHER" id="PTHR36766">
    <property type="entry name" value="PLANT BROAD-SPECTRUM MILDEW RESISTANCE PROTEIN RPW8"/>
    <property type="match status" value="1"/>
</dbReference>
<dbReference type="Pfam" id="PF00931">
    <property type="entry name" value="NB-ARC"/>
    <property type="match status" value="1"/>
</dbReference>
<dbReference type="GO" id="GO:0006952">
    <property type="term" value="P:defense response"/>
    <property type="evidence" value="ECO:0007669"/>
    <property type="project" value="UniProtKB-KW"/>
</dbReference>
<dbReference type="AlphaFoldDB" id="G9HV56"/>
<accession>G9HV56</accession>
<evidence type="ECO:0000256" key="1">
    <source>
        <dbReference type="ARBA" id="ARBA00022821"/>
    </source>
</evidence>
<organism evidence="3">
    <name type="scientific">Dimocarpus longan</name>
    <dbReference type="NCBI Taxonomy" id="128017"/>
    <lineage>
        <taxon>Eukaryota</taxon>
        <taxon>Viridiplantae</taxon>
        <taxon>Streptophyta</taxon>
        <taxon>Embryophyta</taxon>
        <taxon>Tracheophyta</taxon>
        <taxon>Spermatophyta</taxon>
        <taxon>Magnoliopsida</taxon>
        <taxon>eudicotyledons</taxon>
        <taxon>Gunneridae</taxon>
        <taxon>Pentapetalae</taxon>
        <taxon>rosids</taxon>
        <taxon>malvids</taxon>
        <taxon>Sapindales</taxon>
        <taxon>Sapindaceae</taxon>
        <taxon>Dimocarpus</taxon>
    </lineage>
</organism>
<dbReference type="EMBL" id="JN398324">
    <property type="protein sequence ID" value="AEV91325.1"/>
    <property type="molecule type" value="mRNA"/>
</dbReference>
<reference evidence="3" key="2">
    <citation type="submission" date="2011-07" db="EMBL/GenBank/DDBJ databases">
        <title>Studies in transcriptomics of somatic embryogenesis in Dimocarpus.</title>
        <authorList>
            <person name="Lai Z."/>
            <person name="Lin Y."/>
            <person name="Ye W."/>
        </authorList>
    </citation>
    <scope>NUCLEOTIDE SEQUENCE</scope>
    <source>
        <tissue evidence="3">Embryogenic callus</tissue>
    </source>
</reference>
<evidence type="ECO:0000259" key="2">
    <source>
        <dbReference type="Pfam" id="PF00931"/>
    </source>
</evidence>
<evidence type="ECO:0000313" key="3">
    <source>
        <dbReference type="EMBL" id="AEV91325.1"/>
    </source>
</evidence>
<sequence length="170" mass="19223">GVGKTTLAQLVYNDFKVKDHFDIKVWVCVSNDFDMTQVTKTILQSIAHETGEVNDPNRLQVKLKEELLEKRFFIVLDDVWNESYENWTKLCLPFGGCSVGSKIIVTTRNHSVSLKVGALVAFPLQKLSDDHCLFVFTRHSLGKEDFSEHKNLEEIGKKLIGKCDGLPLAL</sequence>
<feature type="domain" description="NB-ARC" evidence="2">
    <location>
        <begin position="1"/>
        <end position="139"/>
    </location>
</feature>
<dbReference type="Gene3D" id="3.40.50.300">
    <property type="entry name" value="P-loop containing nucleotide triphosphate hydrolases"/>
    <property type="match status" value="1"/>
</dbReference>
<dbReference type="GO" id="GO:0043531">
    <property type="term" value="F:ADP binding"/>
    <property type="evidence" value="ECO:0007669"/>
    <property type="project" value="InterPro"/>
</dbReference>
<protein>
    <submittedName>
        <fullName evidence="3">NBS-LRR disease resistance protein</fullName>
    </submittedName>
</protein>
<dbReference type="PRINTS" id="PR00364">
    <property type="entry name" value="DISEASERSIST"/>
</dbReference>
<name>G9HV56_9ROSI</name>
<dbReference type="InterPro" id="IPR027417">
    <property type="entry name" value="P-loop_NTPase"/>
</dbReference>
<dbReference type="PANTHER" id="PTHR36766:SF40">
    <property type="entry name" value="DISEASE RESISTANCE PROTEIN RGA3"/>
    <property type="match status" value="1"/>
</dbReference>
<reference evidence="3" key="1">
    <citation type="submission" date="2011-07" db="EMBL/GenBank/DDBJ databases">
        <title>Molecular cloning and characterization of disease resistance.</title>
        <authorList>
            <person name="Ye W."/>
            <person name="Lin Y."/>
            <person name="Lai Z."/>
        </authorList>
    </citation>
    <scope>NUCLEOTIDE SEQUENCE</scope>
    <source>
        <tissue evidence="3">Embryogenic callus</tissue>
    </source>
</reference>
<gene>
    <name evidence="3" type="primary">NBS25</name>
</gene>
<proteinExistence type="evidence at transcript level"/>